<dbReference type="HOGENOM" id="CLU_177460_0_1_2"/>
<keyword evidence="2 3" id="KW-0687">Ribonucleoprotein</keyword>
<evidence type="ECO:0000313" key="5">
    <source>
        <dbReference type="EMBL" id="ADP76968.1"/>
    </source>
</evidence>
<evidence type="ECO:0000256" key="1">
    <source>
        <dbReference type="ARBA" id="ARBA00022980"/>
    </source>
</evidence>
<accession>E3GXD6</accession>
<dbReference type="GO" id="GO:1990904">
    <property type="term" value="C:ribonucleoprotein complex"/>
    <property type="evidence" value="ECO:0007669"/>
    <property type="project" value="UniProtKB-KW"/>
</dbReference>
<keyword evidence="1 3" id="KW-0689">Ribosomal protein</keyword>
<dbReference type="STRING" id="523846.Mfer_0165"/>
<reference evidence="5 6" key="1">
    <citation type="journal article" date="2010" name="Stand. Genomic Sci.">
        <title>Complete genome sequence of Methanothermus fervidus type strain (V24S).</title>
        <authorList>
            <person name="Anderson I."/>
            <person name="Djao O.D."/>
            <person name="Misra M."/>
            <person name="Chertkov O."/>
            <person name="Nolan M."/>
            <person name="Lucas S."/>
            <person name="Lapidus A."/>
            <person name="Del Rio T.G."/>
            <person name="Tice H."/>
            <person name="Cheng J.F."/>
            <person name="Tapia R."/>
            <person name="Han C."/>
            <person name="Goodwin L."/>
            <person name="Pitluck S."/>
            <person name="Liolios K."/>
            <person name="Ivanova N."/>
            <person name="Mavromatis K."/>
            <person name="Mikhailova N."/>
            <person name="Pati A."/>
            <person name="Brambilla E."/>
            <person name="Chen A."/>
            <person name="Palaniappan K."/>
            <person name="Land M."/>
            <person name="Hauser L."/>
            <person name="Chang Y.J."/>
            <person name="Jeffries C.D."/>
            <person name="Sikorski J."/>
            <person name="Spring S."/>
            <person name="Rohde M."/>
            <person name="Eichinger K."/>
            <person name="Huber H."/>
            <person name="Wirth R."/>
            <person name="Goker M."/>
            <person name="Detter J.C."/>
            <person name="Woyke T."/>
            <person name="Bristow J."/>
            <person name="Eisen J.A."/>
            <person name="Markowitz V."/>
            <person name="Hugenholtz P."/>
            <person name="Klenk H.P."/>
            <person name="Kyrpides N.C."/>
        </authorList>
    </citation>
    <scope>NUCLEOTIDE SEQUENCE [LARGE SCALE GENOMIC DNA]</scope>
    <source>
        <strain evidence="6">ATCC 43054 / DSM 2088 / JCM 10308 / V24 S</strain>
    </source>
</reference>
<evidence type="ECO:0000256" key="2">
    <source>
        <dbReference type="ARBA" id="ARBA00023274"/>
    </source>
</evidence>
<dbReference type="Proteomes" id="UP000002315">
    <property type="component" value="Chromosome"/>
</dbReference>
<name>E3GXD6_METFV</name>
<dbReference type="Gene3D" id="3.10.20.10">
    <property type="match status" value="1"/>
</dbReference>
<dbReference type="HAMAP" id="MF_00273">
    <property type="entry name" value="Ribosomal_eL20"/>
    <property type="match status" value="1"/>
</dbReference>
<dbReference type="GO" id="GO:0006412">
    <property type="term" value="P:translation"/>
    <property type="evidence" value="ECO:0007669"/>
    <property type="project" value="UniProtKB-UniRule"/>
</dbReference>
<feature type="domain" description="Large ribosomal subunit protein eL20" evidence="4">
    <location>
        <begin position="4"/>
        <end position="58"/>
    </location>
</feature>
<proteinExistence type="inferred from homology"/>
<dbReference type="GO" id="GO:0005840">
    <property type="term" value="C:ribosome"/>
    <property type="evidence" value="ECO:0007669"/>
    <property type="project" value="UniProtKB-KW"/>
</dbReference>
<keyword evidence="6" id="KW-1185">Reference proteome</keyword>
<dbReference type="AlphaFoldDB" id="E3GXD6"/>
<evidence type="ECO:0000313" key="6">
    <source>
        <dbReference type="Proteomes" id="UP000002315"/>
    </source>
</evidence>
<dbReference type="GO" id="GO:0003735">
    <property type="term" value="F:structural constituent of ribosome"/>
    <property type="evidence" value="ECO:0007669"/>
    <property type="project" value="InterPro"/>
</dbReference>
<comment type="similarity">
    <text evidence="3">Belongs to the eukaryotic ribosomal protein eL20 family.</text>
</comment>
<dbReference type="SUPFAM" id="SSF160374">
    <property type="entry name" value="RplX-like"/>
    <property type="match status" value="1"/>
</dbReference>
<comment type="subunit">
    <text evidence="3">Part of the 50S ribosomal subunit. Binds 23S rRNA.</text>
</comment>
<dbReference type="KEGG" id="mfv:Mfer_0165"/>
<dbReference type="Pfam" id="PF01775">
    <property type="entry name" value="Ribosomal_L18A"/>
    <property type="match status" value="1"/>
</dbReference>
<dbReference type="InterPro" id="IPR028877">
    <property type="entry name" value="Ribosomal_eL20"/>
</dbReference>
<gene>
    <name evidence="3" type="primary">rpl18a</name>
    <name evidence="3" type="synonym">rpl20e</name>
    <name evidence="3" type="synonym">rplX</name>
    <name evidence="5" type="ordered locus">Mfer_0165</name>
</gene>
<dbReference type="EMBL" id="CP002278">
    <property type="protein sequence ID" value="ADP76968.1"/>
    <property type="molecule type" value="Genomic_DNA"/>
</dbReference>
<organism evidence="5 6">
    <name type="scientific">Methanothermus fervidus (strain ATCC 43054 / DSM 2088 / JCM 10308 / V24 S)</name>
    <dbReference type="NCBI Taxonomy" id="523846"/>
    <lineage>
        <taxon>Archaea</taxon>
        <taxon>Methanobacteriati</taxon>
        <taxon>Methanobacteriota</taxon>
        <taxon>Methanomada group</taxon>
        <taxon>Methanobacteria</taxon>
        <taxon>Methanobacteriales</taxon>
        <taxon>Methanothermaceae</taxon>
        <taxon>Methanothermus</taxon>
    </lineage>
</organism>
<sequence length="79" mass="9386">MDTKTYKVRGKFKMGEEMQPFTKEVRALSKKEVYEKIYSEFGGRHGVSRREIIIEKIEKIKDPDDIEDPVIRQLVERVI</sequence>
<dbReference type="NCBIfam" id="NF001981">
    <property type="entry name" value="PRK00773.1-1"/>
    <property type="match status" value="1"/>
</dbReference>
<evidence type="ECO:0000259" key="4">
    <source>
        <dbReference type="Pfam" id="PF01775"/>
    </source>
</evidence>
<dbReference type="GO" id="GO:0070180">
    <property type="term" value="F:large ribosomal subunit rRNA binding"/>
    <property type="evidence" value="ECO:0007669"/>
    <property type="project" value="UniProtKB-UniRule"/>
</dbReference>
<keyword evidence="3" id="KW-0699">rRNA-binding</keyword>
<protein>
    <recommendedName>
        <fullName evidence="3">Large ribosomal subunit protein eL20</fullName>
    </recommendedName>
</protein>
<evidence type="ECO:0000256" key="3">
    <source>
        <dbReference type="HAMAP-Rule" id="MF_00273"/>
    </source>
</evidence>
<keyword evidence="3" id="KW-0694">RNA-binding</keyword>
<dbReference type="InterPro" id="IPR023573">
    <property type="entry name" value="Ribosomal_eL20_dom"/>
</dbReference>